<dbReference type="Pfam" id="PF02746">
    <property type="entry name" value="MR_MLE_N"/>
    <property type="match status" value="1"/>
</dbReference>
<evidence type="ECO:0000313" key="4">
    <source>
        <dbReference type="EMBL" id="EDN01063.1"/>
    </source>
</evidence>
<comment type="caution">
    <text evidence="4">The sequence shown here is derived from an EMBL/GenBank/DDBJ whole genome shotgun (WGS) entry which is preliminary data.</text>
</comment>
<dbReference type="InterPro" id="IPR029065">
    <property type="entry name" value="Enolase_C-like"/>
</dbReference>
<keyword evidence="1" id="KW-0479">Metal-binding</keyword>
<feature type="domain" description="Mandelate racemase/muconate lactonizing enzyme C-terminal" evidence="3">
    <location>
        <begin position="154"/>
        <end position="270"/>
    </location>
</feature>
<dbReference type="Pfam" id="PF13378">
    <property type="entry name" value="MR_MLE_C"/>
    <property type="match status" value="1"/>
</dbReference>
<dbReference type="Gene3D" id="3.30.390.10">
    <property type="entry name" value="Enolase-like, N-terminal domain"/>
    <property type="match status" value="1"/>
</dbReference>
<dbReference type="SFLD" id="SFLDG00179">
    <property type="entry name" value="mandelate_racemase"/>
    <property type="match status" value="1"/>
</dbReference>
<sequence>MKITKVEVFEVQARRPEWRPVLCRIYTDEGIYGDGEAALAYCNGAPAAAGMIKDLASLIIGMDPLDNEVIWDKLYKCTFWGQNGGPVVFAGISAIDIALWDIKGKYFNVPVYKLLGGKRRDYIRTYASQLQFGWGLDVCKDSLTMSAPHDAVTVQDYVDNAMKAVKEGYDCIKIDFFTYDPNDGHAYTDEECCRLLSPYYVNVVEERVKAVREAIGPNVDIIMENHSRPDAQSAVQLGRAVQKYNIFYFEEPNTPTPKTAKFISDKLEMPISHGERVYSRWQYAPYFEDQAIQVIQPDIGNCGGLTEAKKICDMAYVYDISVQAHVCASPLSTAAALHLEAVIPNFVIHEHHVFNLHDYNRELCTVDFQPVNGRFKVPEEPGLGAEISPWAIEHSIKYVVE</sequence>
<dbReference type="Proteomes" id="UP000003639">
    <property type="component" value="Unassembled WGS sequence"/>
</dbReference>
<keyword evidence="5" id="KW-1185">Reference proteome</keyword>
<dbReference type="InterPro" id="IPR013342">
    <property type="entry name" value="Mandelate_racemase_C"/>
</dbReference>
<evidence type="ECO:0000259" key="3">
    <source>
        <dbReference type="SMART" id="SM00922"/>
    </source>
</evidence>
<dbReference type="eggNOG" id="COG4948">
    <property type="taxonomic scope" value="Bacteria"/>
</dbReference>
<dbReference type="SUPFAM" id="SSF51604">
    <property type="entry name" value="Enolase C-terminal domain-like"/>
    <property type="match status" value="1"/>
</dbReference>
<dbReference type="OrthoDB" id="9775391at2"/>
<evidence type="ECO:0000256" key="1">
    <source>
        <dbReference type="ARBA" id="ARBA00022723"/>
    </source>
</evidence>
<dbReference type="GO" id="GO:0046872">
    <property type="term" value="F:metal ion binding"/>
    <property type="evidence" value="ECO:0007669"/>
    <property type="project" value="UniProtKB-KW"/>
</dbReference>
<organism evidence="4 5">
    <name type="scientific">Pseudoflavonifractor capillosus ATCC 29799</name>
    <dbReference type="NCBI Taxonomy" id="411467"/>
    <lineage>
        <taxon>Bacteria</taxon>
        <taxon>Bacillati</taxon>
        <taxon>Bacillota</taxon>
        <taxon>Clostridia</taxon>
        <taxon>Eubacteriales</taxon>
        <taxon>Oscillospiraceae</taxon>
        <taxon>Pseudoflavonifractor</taxon>
    </lineage>
</organism>
<protein>
    <submittedName>
        <fullName evidence="4">Mandelate racemase/muconate lactonizing enzyme, N-terminal domain protein</fullName>
    </submittedName>
</protein>
<dbReference type="GO" id="GO:0016829">
    <property type="term" value="F:lyase activity"/>
    <property type="evidence" value="ECO:0007669"/>
    <property type="project" value="UniProtKB-KW"/>
</dbReference>
<keyword evidence="2" id="KW-0456">Lyase</keyword>
<dbReference type="PANTHER" id="PTHR48080">
    <property type="entry name" value="D-GALACTONATE DEHYDRATASE-RELATED"/>
    <property type="match status" value="1"/>
</dbReference>
<dbReference type="InterPro" id="IPR036849">
    <property type="entry name" value="Enolase-like_C_sf"/>
</dbReference>
<reference evidence="4 5" key="2">
    <citation type="submission" date="2007-06" db="EMBL/GenBank/DDBJ databases">
        <title>Draft genome sequence of Pseudoflavonifractor capillosus ATCC 29799.</title>
        <authorList>
            <person name="Sudarsanam P."/>
            <person name="Ley R."/>
            <person name="Guruge J."/>
            <person name="Turnbaugh P.J."/>
            <person name="Mahowald M."/>
            <person name="Liep D."/>
            <person name="Gordon J."/>
        </authorList>
    </citation>
    <scope>NUCLEOTIDE SEQUENCE [LARGE SCALE GENOMIC DNA]</scope>
    <source>
        <strain evidence="4 5">ATCC 29799</strain>
    </source>
</reference>
<dbReference type="RefSeq" id="WP_006571552.1">
    <property type="nucleotide sequence ID" value="NZ_AAXG02000007.1"/>
</dbReference>
<reference evidence="4 5" key="1">
    <citation type="submission" date="2007-04" db="EMBL/GenBank/DDBJ databases">
        <authorList>
            <person name="Fulton L."/>
            <person name="Clifton S."/>
            <person name="Fulton B."/>
            <person name="Xu J."/>
            <person name="Minx P."/>
            <person name="Pepin K.H."/>
            <person name="Johnson M."/>
            <person name="Thiruvilangam P."/>
            <person name="Bhonagiri V."/>
            <person name="Nash W.E."/>
            <person name="Mardis E.R."/>
            <person name="Wilson R.K."/>
        </authorList>
    </citation>
    <scope>NUCLEOTIDE SEQUENCE [LARGE SCALE GENOMIC DNA]</scope>
    <source>
        <strain evidence="4 5">ATCC 29799</strain>
    </source>
</reference>
<dbReference type="SFLD" id="SFLDS00001">
    <property type="entry name" value="Enolase"/>
    <property type="match status" value="1"/>
</dbReference>
<dbReference type="AlphaFoldDB" id="A6NS25"/>
<dbReference type="PANTHER" id="PTHR48080:SF2">
    <property type="entry name" value="D-GALACTONATE DEHYDRATASE"/>
    <property type="match status" value="1"/>
</dbReference>
<evidence type="ECO:0000313" key="5">
    <source>
        <dbReference type="Proteomes" id="UP000003639"/>
    </source>
</evidence>
<dbReference type="SUPFAM" id="SSF54826">
    <property type="entry name" value="Enolase N-terminal domain-like"/>
    <property type="match status" value="1"/>
</dbReference>
<accession>A6NS25</accession>
<gene>
    <name evidence="4" type="ORF">BACCAP_01003</name>
</gene>
<dbReference type="SMART" id="SM00922">
    <property type="entry name" value="MR_MLE"/>
    <property type="match status" value="1"/>
</dbReference>
<dbReference type="InterPro" id="IPR034593">
    <property type="entry name" value="DgoD-like"/>
</dbReference>
<dbReference type="Gene3D" id="3.20.20.120">
    <property type="entry name" value="Enolase-like C-terminal domain"/>
    <property type="match status" value="1"/>
</dbReference>
<name>A6NS25_9FIRM</name>
<dbReference type="EMBL" id="AAXG02000007">
    <property type="protein sequence ID" value="EDN01063.1"/>
    <property type="molecule type" value="Genomic_DNA"/>
</dbReference>
<dbReference type="CDD" id="cd03316">
    <property type="entry name" value="MR_like"/>
    <property type="match status" value="1"/>
</dbReference>
<evidence type="ECO:0000256" key="2">
    <source>
        <dbReference type="ARBA" id="ARBA00023239"/>
    </source>
</evidence>
<dbReference type="InterPro" id="IPR029017">
    <property type="entry name" value="Enolase-like_N"/>
</dbReference>
<dbReference type="InterPro" id="IPR013341">
    <property type="entry name" value="Mandelate_racemase_N_dom"/>
</dbReference>
<dbReference type="STRING" id="411467.BACCAP_01003"/>
<proteinExistence type="predicted"/>